<dbReference type="EMBL" id="LFZN01000159">
    <property type="protein sequence ID" value="KXS96925.1"/>
    <property type="molecule type" value="Genomic_DNA"/>
</dbReference>
<proteinExistence type="predicted"/>
<protein>
    <submittedName>
        <fullName evidence="2">Uncharacterized protein</fullName>
    </submittedName>
</protein>
<keyword evidence="3" id="KW-1185">Reference proteome</keyword>
<feature type="compositionally biased region" description="Acidic residues" evidence="1">
    <location>
        <begin position="41"/>
        <end position="53"/>
    </location>
</feature>
<name>A0A139H371_9PEZI</name>
<gene>
    <name evidence="2" type="ORF">AC578_4230</name>
</gene>
<evidence type="ECO:0000313" key="3">
    <source>
        <dbReference type="Proteomes" id="UP000070133"/>
    </source>
</evidence>
<accession>A0A139H371</accession>
<organism evidence="2 3">
    <name type="scientific">Pseudocercospora eumusae</name>
    <dbReference type="NCBI Taxonomy" id="321146"/>
    <lineage>
        <taxon>Eukaryota</taxon>
        <taxon>Fungi</taxon>
        <taxon>Dikarya</taxon>
        <taxon>Ascomycota</taxon>
        <taxon>Pezizomycotina</taxon>
        <taxon>Dothideomycetes</taxon>
        <taxon>Dothideomycetidae</taxon>
        <taxon>Mycosphaerellales</taxon>
        <taxon>Mycosphaerellaceae</taxon>
        <taxon>Pseudocercospora</taxon>
    </lineage>
</organism>
<evidence type="ECO:0000256" key="1">
    <source>
        <dbReference type="SAM" id="MobiDB-lite"/>
    </source>
</evidence>
<sequence>METVARDGAELGIILRLDLTKRIDSAIGVDLNVDDKGNNGDDGDSNESTLDDDSPSKRSNGGKAGKG</sequence>
<evidence type="ECO:0000313" key="2">
    <source>
        <dbReference type="EMBL" id="KXS96925.1"/>
    </source>
</evidence>
<dbReference type="AlphaFoldDB" id="A0A139H371"/>
<comment type="caution">
    <text evidence="2">The sequence shown here is derived from an EMBL/GenBank/DDBJ whole genome shotgun (WGS) entry which is preliminary data.</text>
</comment>
<dbReference type="Proteomes" id="UP000070133">
    <property type="component" value="Unassembled WGS sequence"/>
</dbReference>
<reference evidence="2 3" key="1">
    <citation type="submission" date="2015-07" db="EMBL/GenBank/DDBJ databases">
        <title>Comparative genomics of the Sigatoka disease complex on banana suggests a link between parallel evolutionary changes in Pseudocercospora fijiensis and Pseudocercospora eumusae and increased virulence on the banana host.</title>
        <authorList>
            <person name="Chang T.-C."/>
            <person name="Salvucci A."/>
            <person name="Crous P.W."/>
            <person name="Stergiopoulos I."/>
        </authorList>
    </citation>
    <scope>NUCLEOTIDE SEQUENCE [LARGE SCALE GENOMIC DNA]</scope>
    <source>
        <strain evidence="2 3">CBS 114824</strain>
    </source>
</reference>
<feature type="region of interest" description="Disordered" evidence="1">
    <location>
        <begin position="30"/>
        <end position="67"/>
    </location>
</feature>